<dbReference type="EMBL" id="MCFC01000001">
    <property type="protein sequence ID" value="ORY35790.1"/>
    <property type="molecule type" value="Genomic_DNA"/>
</dbReference>
<gene>
    <name evidence="2" type="ORF">BCR39DRAFT_568474</name>
</gene>
<name>A0A1Y2BM87_9TREE</name>
<dbReference type="AlphaFoldDB" id="A0A1Y2BM87"/>
<dbReference type="InParanoid" id="A0A1Y2BM87"/>
<reference evidence="2 3" key="1">
    <citation type="submission" date="2016-07" db="EMBL/GenBank/DDBJ databases">
        <title>Pervasive Adenine N6-methylation of Active Genes in Fungi.</title>
        <authorList>
            <consortium name="DOE Joint Genome Institute"/>
            <person name="Mondo S.J."/>
            <person name="Dannebaum R.O."/>
            <person name="Kuo R.C."/>
            <person name="Labutti K."/>
            <person name="Haridas S."/>
            <person name="Kuo A."/>
            <person name="Salamov A."/>
            <person name="Ahrendt S.R."/>
            <person name="Lipzen A."/>
            <person name="Sullivan W."/>
            <person name="Andreopoulos W.B."/>
            <person name="Clum A."/>
            <person name="Lindquist E."/>
            <person name="Daum C."/>
            <person name="Ramamoorthy G.K."/>
            <person name="Gryganskyi A."/>
            <person name="Culley D."/>
            <person name="Magnuson J.K."/>
            <person name="James T.Y."/>
            <person name="O'Malley M.A."/>
            <person name="Stajich J.E."/>
            <person name="Spatafora J.W."/>
            <person name="Visel A."/>
            <person name="Grigoriev I.V."/>
        </authorList>
    </citation>
    <scope>NUCLEOTIDE SEQUENCE [LARGE SCALE GENOMIC DNA]</scope>
    <source>
        <strain evidence="2 3">68-887.2</strain>
    </source>
</reference>
<accession>A0A1Y2BM87</accession>
<proteinExistence type="predicted"/>
<evidence type="ECO:0000313" key="3">
    <source>
        <dbReference type="Proteomes" id="UP000193986"/>
    </source>
</evidence>
<dbReference type="Proteomes" id="UP000193986">
    <property type="component" value="Unassembled WGS sequence"/>
</dbReference>
<organism evidence="2 3">
    <name type="scientific">Naematelia encephala</name>
    <dbReference type="NCBI Taxonomy" id="71784"/>
    <lineage>
        <taxon>Eukaryota</taxon>
        <taxon>Fungi</taxon>
        <taxon>Dikarya</taxon>
        <taxon>Basidiomycota</taxon>
        <taxon>Agaricomycotina</taxon>
        <taxon>Tremellomycetes</taxon>
        <taxon>Tremellales</taxon>
        <taxon>Naemateliaceae</taxon>
        <taxon>Naematelia</taxon>
    </lineage>
</organism>
<feature type="compositionally biased region" description="Basic residues" evidence="1">
    <location>
        <begin position="1"/>
        <end position="28"/>
    </location>
</feature>
<feature type="region of interest" description="Disordered" evidence="1">
    <location>
        <begin position="1"/>
        <end position="63"/>
    </location>
</feature>
<sequence>QLHSRHHHHHYYPHHHSDHPNHYNRPHRPAGLILPASLRSPHHHHHDLHSPHHYHHHPTHHQHPILCYHRRTIPYPTSTMTMNNQDVNGSSLPTQEGLQHESGWTKMSLADRLSELEEMHSRWSSATESSKAWPNVEEQGMTQKLSPSVQELILDDIAKQRLQILITQAGIEKPERQGTTESSVNGSFAEWVVDHLVQTADAFHSLDETKRRCRWIQSQASQNKETTGKNKTTSLREGYLSICSPTATSFFLSGEIRKLSPILQEVISRYPNEQSRCGFWTEFSNSLIHLQAEWQSPNKLSQSEQEQIYWKTKEEEEAYAVGTADNVKEHGLEWLSVIPSYAWPRVHELLRSHYKERIRISVKKARQRRERAPEGGASASASLWLDLDVATNDAAAATELREEATATPLGSEISSPTFIGSDISSTAVSEESPTVAEIPAALGPETSNPTITESGASIAVTRTRDEAMPVAHDTSGSFFSVDRSNPSRALFTRTNLDKAMREMTSKLSNCYDPSFSATAFPERSSFVETYASILPILTRFSMTANERKANGDQEEAIRQQMLALDYTWKGTHHEQMLNFLNKNQEKIQGTSDDFQSLIQAKMEWDESRMAYAHGSLIDDLTEWTPDDQKVVTLKHQKAKAEVELRKTDAMEKWETWRASLSGSKGSGTAQERLLSEWKASTQNTKISGWDSSYHRRKTGGRRRQRNWKKFEMWSANAISVYILKDGLERSVRQVATVLVYGSVRTATLGAGLPLDET</sequence>
<evidence type="ECO:0000256" key="1">
    <source>
        <dbReference type="SAM" id="MobiDB-lite"/>
    </source>
</evidence>
<evidence type="ECO:0000313" key="2">
    <source>
        <dbReference type="EMBL" id="ORY35790.1"/>
    </source>
</evidence>
<comment type="caution">
    <text evidence="2">The sequence shown here is derived from an EMBL/GenBank/DDBJ whole genome shotgun (WGS) entry which is preliminary data.</text>
</comment>
<feature type="compositionally biased region" description="Basic residues" evidence="1">
    <location>
        <begin position="40"/>
        <end position="63"/>
    </location>
</feature>
<keyword evidence="3" id="KW-1185">Reference proteome</keyword>
<protein>
    <submittedName>
        <fullName evidence="2">Uncharacterized protein</fullName>
    </submittedName>
</protein>
<feature type="non-terminal residue" evidence="2">
    <location>
        <position position="1"/>
    </location>
</feature>